<dbReference type="PROSITE" id="PS50114">
    <property type="entry name" value="GATA_ZN_FINGER_2"/>
    <property type="match status" value="1"/>
</dbReference>
<dbReference type="InterPro" id="IPR000679">
    <property type="entry name" value="Znf_GATA"/>
</dbReference>
<dbReference type="RefSeq" id="XP_051611187.1">
    <property type="nucleotide sequence ID" value="XM_051752237.1"/>
</dbReference>
<feature type="region of interest" description="Disordered" evidence="2">
    <location>
        <begin position="208"/>
        <end position="242"/>
    </location>
</feature>
<dbReference type="InterPro" id="IPR013088">
    <property type="entry name" value="Znf_NHR/GATA"/>
</dbReference>
<proteinExistence type="predicted"/>
<sequence>MSNNHFNRFRSHSFEQNLPIKRTLEEEIETSNKRPRTAPPSPPSNIHSKVVIGNVIRPKLPPTSLRSKSLSPNKQIVNLLSPASSPIASPEKLKLPGINALSPVHNVPSSTVSSEFFDTCTDKSWRSELLDKIMKDSKTYHLTKYNYLNNDCKPNFTSKLSSKISLKPTVTIDKKIDFPFESNYTYLNGAFMQDVQNFPQYLKLANKPKSPFSKPTETPRTLSTSAFTQPRTPTHQTEKLPSIHALPSVGQSFRSHTFHPVSQEQVRTSSPLDTHKFVFQSPKSTRSDLPQTPTKTHHPHNHHHHHHHHHNHNHSHNHHHHQTNTRACISCGSQDSPCWRPSWSIKEGQLCNSCGLRYKKTSARCLNDACRKVPAKGEWALMQSKGKVSFEDGTDGYSCLDCGWKIEVK</sequence>
<evidence type="ECO:0000256" key="2">
    <source>
        <dbReference type="SAM" id="MobiDB-lite"/>
    </source>
</evidence>
<evidence type="ECO:0000259" key="3">
    <source>
        <dbReference type="PROSITE" id="PS50114"/>
    </source>
</evidence>
<feature type="compositionally biased region" description="Polar residues" evidence="2">
    <location>
        <begin position="213"/>
        <end position="235"/>
    </location>
</feature>
<protein>
    <submittedName>
        <fullName evidence="4">ASH1</fullName>
    </submittedName>
</protein>
<dbReference type="Gene3D" id="3.30.50.10">
    <property type="entry name" value="Erythroid Transcription Factor GATA-1, subunit A"/>
    <property type="match status" value="1"/>
</dbReference>
<dbReference type="GeneID" id="76148348"/>
<dbReference type="SUPFAM" id="SSF57716">
    <property type="entry name" value="Glucocorticoid receptor-like (DNA-binding domain)"/>
    <property type="match status" value="1"/>
</dbReference>
<dbReference type="Pfam" id="PF00320">
    <property type="entry name" value="GATA"/>
    <property type="match status" value="1"/>
</dbReference>
<keyword evidence="1" id="KW-0863">Zinc-finger</keyword>
<dbReference type="CDD" id="cd00202">
    <property type="entry name" value="ZnF_GATA"/>
    <property type="match status" value="1"/>
</dbReference>
<gene>
    <name evidence="4" type="ORF">KGF57_000288</name>
</gene>
<keyword evidence="1" id="KW-0862">Zinc</keyword>
<feature type="compositionally biased region" description="Polar residues" evidence="2">
    <location>
        <begin position="281"/>
        <end position="294"/>
    </location>
</feature>
<keyword evidence="5" id="KW-1185">Reference proteome</keyword>
<organism evidence="4 5">
    <name type="scientific">Candida theae</name>
    <dbReference type="NCBI Taxonomy" id="1198502"/>
    <lineage>
        <taxon>Eukaryota</taxon>
        <taxon>Fungi</taxon>
        <taxon>Dikarya</taxon>
        <taxon>Ascomycota</taxon>
        <taxon>Saccharomycotina</taxon>
        <taxon>Pichiomycetes</taxon>
        <taxon>Debaryomycetaceae</taxon>
        <taxon>Candida/Lodderomyces clade</taxon>
        <taxon>Candida</taxon>
    </lineage>
</organism>
<name>A0AAD5BJR2_9ASCO</name>
<keyword evidence="1" id="KW-0479">Metal-binding</keyword>
<dbReference type="SMART" id="SM00401">
    <property type="entry name" value="ZnF_GATA"/>
    <property type="match status" value="1"/>
</dbReference>
<feature type="domain" description="GATA-type" evidence="3">
    <location>
        <begin position="322"/>
        <end position="359"/>
    </location>
</feature>
<dbReference type="AlphaFoldDB" id="A0AAD5BJR2"/>
<accession>A0AAD5BJR2</accession>
<dbReference type="Proteomes" id="UP001204833">
    <property type="component" value="Unassembled WGS sequence"/>
</dbReference>
<reference evidence="4 5" key="1">
    <citation type="journal article" date="2022" name="DNA Res.">
        <title>Genome analysis of five recently described species of the CUG-Ser clade uncovers Candida theae as a new hybrid lineage with pathogenic potential in the Candida parapsilosis species complex.</title>
        <authorList>
            <person name="Mixao V."/>
            <person name="Del Olmo V."/>
            <person name="Hegedusova E."/>
            <person name="Saus E."/>
            <person name="Pryszcz L."/>
            <person name="Cillingova A."/>
            <person name="Nosek J."/>
            <person name="Gabaldon T."/>
        </authorList>
    </citation>
    <scope>NUCLEOTIDE SEQUENCE [LARGE SCALE GENOMIC DNA]</scope>
    <source>
        <strain evidence="4 5">CBS 12239</strain>
    </source>
</reference>
<evidence type="ECO:0000313" key="5">
    <source>
        <dbReference type="Proteomes" id="UP001204833"/>
    </source>
</evidence>
<feature type="region of interest" description="Disordered" evidence="2">
    <location>
        <begin position="1"/>
        <end position="48"/>
    </location>
</feature>
<dbReference type="GO" id="GO:0006355">
    <property type="term" value="P:regulation of DNA-templated transcription"/>
    <property type="evidence" value="ECO:0007669"/>
    <property type="project" value="InterPro"/>
</dbReference>
<comment type="caution">
    <text evidence="4">The sequence shown here is derived from an EMBL/GenBank/DDBJ whole genome shotgun (WGS) entry which is preliminary data.</text>
</comment>
<evidence type="ECO:0000313" key="4">
    <source>
        <dbReference type="EMBL" id="KAI5967771.1"/>
    </source>
</evidence>
<dbReference type="EMBL" id="JAIHNG010000024">
    <property type="protein sequence ID" value="KAI5967771.1"/>
    <property type="molecule type" value="Genomic_DNA"/>
</dbReference>
<feature type="compositionally biased region" description="Basic residues" evidence="2">
    <location>
        <begin position="295"/>
        <end position="321"/>
    </location>
</feature>
<dbReference type="GO" id="GO:0043565">
    <property type="term" value="F:sequence-specific DNA binding"/>
    <property type="evidence" value="ECO:0007669"/>
    <property type="project" value="InterPro"/>
</dbReference>
<feature type="region of interest" description="Disordered" evidence="2">
    <location>
        <begin position="279"/>
        <end position="321"/>
    </location>
</feature>
<dbReference type="GO" id="GO:0008270">
    <property type="term" value="F:zinc ion binding"/>
    <property type="evidence" value="ECO:0007669"/>
    <property type="project" value="UniProtKB-KW"/>
</dbReference>
<evidence type="ECO:0000256" key="1">
    <source>
        <dbReference type="PROSITE-ProRule" id="PRU00094"/>
    </source>
</evidence>